<feature type="domain" description="VWFA" evidence="1">
    <location>
        <begin position="37"/>
        <end position="218"/>
    </location>
</feature>
<dbReference type="EMBL" id="CAJVPY010005074">
    <property type="protein sequence ID" value="CAG8634784.1"/>
    <property type="molecule type" value="Genomic_DNA"/>
</dbReference>
<dbReference type="InterPro" id="IPR002035">
    <property type="entry name" value="VWF_A"/>
</dbReference>
<reference evidence="2" key="1">
    <citation type="submission" date="2021-06" db="EMBL/GenBank/DDBJ databases">
        <authorList>
            <person name="Kallberg Y."/>
            <person name="Tangrot J."/>
            <person name="Rosling A."/>
        </authorList>
    </citation>
    <scope>NUCLEOTIDE SEQUENCE</scope>
    <source>
        <strain evidence="2">MA453B</strain>
    </source>
</reference>
<gene>
    <name evidence="2" type="ORF">DERYTH_LOCUS9337</name>
</gene>
<dbReference type="Proteomes" id="UP000789405">
    <property type="component" value="Unassembled WGS sequence"/>
</dbReference>
<evidence type="ECO:0000259" key="1">
    <source>
        <dbReference type="SMART" id="SM00327"/>
    </source>
</evidence>
<proteinExistence type="predicted"/>
<accession>A0A9N9DCE1</accession>
<feature type="non-terminal residue" evidence="2">
    <location>
        <position position="324"/>
    </location>
</feature>
<organism evidence="2 3">
    <name type="scientific">Dentiscutata erythropus</name>
    <dbReference type="NCBI Taxonomy" id="1348616"/>
    <lineage>
        <taxon>Eukaryota</taxon>
        <taxon>Fungi</taxon>
        <taxon>Fungi incertae sedis</taxon>
        <taxon>Mucoromycota</taxon>
        <taxon>Glomeromycotina</taxon>
        <taxon>Glomeromycetes</taxon>
        <taxon>Diversisporales</taxon>
        <taxon>Gigasporaceae</taxon>
        <taxon>Dentiscutata</taxon>
    </lineage>
</organism>
<evidence type="ECO:0000313" key="2">
    <source>
        <dbReference type="EMBL" id="CAG8634784.1"/>
    </source>
</evidence>
<protein>
    <submittedName>
        <fullName evidence="2">28676_t:CDS:1</fullName>
    </submittedName>
</protein>
<dbReference type="SUPFAM" id="SSF53300">
    <property type="entry name" value="vWA-like"/>
    <property type="match status" value="1"/>
</dbReference>
<dbReference type="InterPro" id="IPR036465">
    <property type="entry name" value="vWFA_dom_sf"/>
</dbReference>
<evidence type="ECO:0000313" key="3">
    <source>
        <dbReference type="Proteomes" id="UP000789405"/>
    </source>
</evidence>
<dbReference type="OrthoDB" id="299997at2759"/>
<dbReference type="SMART" id="SM00327">
    <property type="entry name" value="VWA"/>
    <property type="match status" value="1"/>
</dbReference>
<sequence length="324" mass="36105">MAESNVKYFNLSDDKSILSVKVSKDLINQWFEGKRRELSLFICLDISGSMAGSGISQAKKAILHLLESLFTGGVISESAVTCFFYQSNCEVVRFADNPNLRWESGGIQEYFERVTSYGGTSFVSVFDSIIENVKTIDRDVAIIFFTDGQDGCRRDHLEESKVRLEAALSATSYSTEVHTIGFTASHDAALLSWMTKVGNKVGNFQYVSTSEKIVETMETTRQLLELGDLTLYVKVGDQEPLSTTFDDEGHGKLILTGNTANVDGKKITILKDLECSEKYEFPTFPSQIPANDPMATSLIISHIQFEITQMTNEVLSHKDDYVNK</sequence>
<comment type="caution">
    <text evidence="2">The sequence shown here is derived from an EMBL/GenBank/DDBJ whole genome shotgun (WGS) entry which is preliminary data.</text>
</comment>
<dbReference type="Pfam" id="PF00092">
    <property type="entry name" value="VWA"/>
    <property type="match status" value="1"/>
</dbReference>
<dbReference type="Gene3D" id="3.40.50.410">
    <property type="entry name" value="von Willebrand factor, type A domain"/>
    <property type="match status" value="1"/>
</dbReference>
<name>A0A9N9DCE1_9GLOM</name>
<keyword evidence="3" id="KW-1185">Reference proteome</keyword>
<dbReference type="CDD" id="cd00198">
    <property type="entry name" value="vWFA"/>
    <property type="match status" value="1"/>
</dbReference>
<dbReference type="AlphaFoldDB" id="A0A9N9DCE1"/>